<evidence type="ECO:0000256" key="2">
    <source>
        <dbReference type="ARBA" id="ARBA00023002"/>
    </source>
</evidence>
<dbReference type="Proteomes" id="UP001392437">
    <property type="component" value="Unassembled WGS sequence"/>
</dbReference>
<evidence type="ECO:0000256" key="3">
    <source>
        <dbReference type="RuleBase" id="RU000363"/>
    </source>
</evidence>
<comment type="similarity">
    <text evidence="1 3">Belongs to the short-chain dehydrogenases/reductases (SDR) family.</text>
</comment>
<accession>A0AAW0QDU1</accession>
<dbReference type="Gene3D" id="3.40.50.720">
    <property type="entry name" value="NAD(P)-binding Rossmann-like Domain"/>
    <property type="match status" value="1"/>
</dbReference>
<organism evidence="5 6">
    <name type="scientific">Apiospora kogelbergensis</name>
    <dbReference type="NCBI Taxonomy" id="1337665"/>
    <lineage>
        <taxon>Eukaryota</taxon>
        <taxon>Fungi</taxon>
        <taxon>Dikarya</taxon>
        <taxon>Ascomycota</taxon>
        <taxon>Pezizomycotina</taxon>
        <taxon>Sordariomycetes</taxon>
        <taxon>Xylariomycetidae</taxon>
        <taxon>Amphisphaeriales</taxon>
        <taxon>Apiosporaceae</taxon>
        <taxon>Apiospora</taxon>
    </lineage>
</organism>
<dbReference type="AlphaFoldDB" id="A0AAW0QDU1"/>
<protein>
    <submittedName>
        <fullName evidence="5">Short chain dehydrogenase reductase</fullName>
    </submittedName>
</protein>
<dbReference type="Pfam" id="PF00106">
    <property type="entry name" value="adh_short"/>
    <property type="match status" value="1"/>
</dbReference>
<evidence type="ECO:0000256" key="1">
    <source>
        <dbReference type="ARBA" id="ARBA00006484"/>
    </source>
</evidence>
<dbReference type="InterPro" id="IPR036291">
    <property type="entry name" value="NAD(P)-bd_dom_sf"/>
</dbReference>
<dbReference type="GO" id="GO:0005737">
    <property type="term" value="C:cytoplasm"/>
    <property type="evidence" value="ECO:0007669"/>
    <property type="project" value="TreeGrafter"/>
</dbReference>
<dbReference type="PRINTS" id="PR00081">
    <property type="entry name" value="GDHRDH"/>
</dbReference>
<comment type="caution">
    <text evidence="5">The sequence shown here is derived from an EMBL/GenBank/DDBJ whole genome shotgun (WGS) entry which is preliminary data.</text>
</comment>
<evidence type="ECO:0000313" key="5">
    <source>
        <dbReference type="EMBL" id="KAK8096948.1"/>
    </source>
</evidence>
<name>A0AAW0QDU1_9PEZI</name>
<dbReference type="InterPro" id="IPR002347">
    <property type="entry name" value="SDR_fam"/>
</dbReference>
<gene>
    <name evidence="5" type="ORF">PG999_012892</name>
</gene>
<evidence type="ECO:0000256" key="4">
    <source>
        <dbReference type="SAM" id="MobiDB-lite"/>
    </source>
</evidence>
<dbReference type="EMBL" id="JAQQWP010000010">
    <property type="protein sequence ID" value="KAK8096948.1"/>
    <property type="molecule type" value="Genomic_DNA"/>
</dbReference>
<dbReference type="PANTHER" id="PTHR44229:SF4">
    <property type="entry name" value="15-HYDROXYPROSTAGLANDIN DEHYDROGENASE [NAD(+)]"/>
    <property type="match status" value="1"/>
</dbReference>
<dbReference type="SUPFAM" id="SSF51735">
    <property type="entry name" value="NAD(P)-binding Rossmann-fold domains"/>
    <property type="match status" value="1"/>
</dbReference>
<dbReference type="PANTHER" id="PTHR44229">
    <property type="entry name" value="15-HYDROXYPROSTAGLANDIN DEHYDROGENASE [NAD(+)]"/>
    <property type="match status" value="1"/>
</dbReference>
<reference evidence="5 6" key="1">
    <citation type="submission" date="2023-01" db="EMBL/GenBank/DDBJ databases">
        <title>Analysis of 21 Apiospora genomes using comparative genomics revels a genus with tremendous synthesis potential of carbohydrate active enzymes and secondary metabolites.</title>
        <authorList>
            <person name="Sorensen T."/>
        </authorList>
    </citation>
    <scope>NUCLEOTIDE SEQUENCE [LARGE SCALE GENOMIC DNA]</scope>
    <source>
        <strain evidence="5 6">CBS 117206</strain>
    </source>
</reference>
<dbReference type="GO" id="GO:0016616">
    <property type="term" value="F:oxidoreductase activity, acting on the CH-OH group of donors, NAD or NADP as acceptor"/>
    <property type="evidence" value="ECO:0007669"/>
    <property type="project" value="TreeGrafter"/>
</dbReference>
<feature type="compositionally biased region" description="Low complexity" evidence="4">
    <location>
        <begin position="115"/>
        <end position="130"/>
    </location>
</feature>
<keyword evidence="2" id="KW-0560">Oxidoreductase</keyword>
<keyword evidence="6" id="KW-1185">Reference proteome</keyword>
<dbReference type="PRINTS" id="PR00080">
    <property type="entry name" value="SDRFAMILY"/>
</dbReference>
<proteinExistence type="inferred from homology"/>
<sequence>MSTYDFKGKIAIVTGAGSGINHALTELLLEAGCSVVVADVRLRPQAQQTLDKYPHPGKGTSDYCRPSAIFQPTDMSNWAQIRLLWETALQTYGRVNIVVNGAGLYEPPSSSFWNPPGGESEGGVSSSGVEPADDPDAAVGQYQTFAVNTAGPIRLAQIAVQYWLQHPELEGNVLFFASLAAYLHGMLTPLYFASKAAIVSFSKSLGGLRKHCGIRNACICPSTVHTPMIHEEQEHVVVHPDDIGLTPRECAEVALRLLREPQYGDGNIVECMKVVSDEESGQLVVRTREVPMEALYPSFTGTGLETILDSREASLLQRLQHYGTRNSVE</sequence>
<evidence type="ECO:0000313" key="6">
    <source>
        <dbReference type="Proteomes" id="UP001392437"/>
    </source>
</evidence>
<feature type="region of interest" description="Disordered" evidence="4">
    <location>
        <begin position="110"/>
        <end position="133"/>
    </location>
</feature>